<gene>
    <name evidence="12" type="ORF">CYME_CMP249C</name>
</gene>
<dbReference type="Pfam" id="PF01431">
    <property type="entry name" value="Peptidase_M13"/>
    <property type="match status" value="1"/>
</dbReference>
<evidence type="ECO:0000256" key="3">
    <source>
        <dbReference type="ARBA" id="ARBA00022670"/>
    </source>
</evidence>
<evidence type="ECO:0000259" key="10">
    <source>
        <dbReference type="Pfam" id="PF01431"/>
    </source>
</evidence>
<sequence length="793" mass="87984">MSVPSERSPLFGRGTLDQEAGSRDVGSDGANMSAVARQAVTERGRRVRRTLVLVAIGTALLLLLFISYSRESGNKSYAGPGGAGGTQGTNETQDRVLREIRAFINPQEDPCEDFYAYACGGFLRSQPIPPNEARWGTSDLMEERCSDALLPMVQALRSGRAVSRTASEQRVVDFFDACFAAGQPSAADIERSGEDGLANDASSELLNASGFGRILSQLETIADPTELFAILGEMHRSVVDPGGNLPRPFFSYEVLPDGMHPEVMVLTIEQGGLGLPTRDYYLDEYYKDILDEYSNHIGRMLTLSGTDQAEAMQAAANIVEWETELAKASEAEADLGDDAWAVYNPTNLTALQHEMAPAIPWTNYLESLLAGTGKNASAIPLVVQWPPFLKRLSDMVALSSISNETRKLSLYLRWHVLNAMAGAAGNSSLAAEHFRFFGQIVEGRRGLANLSSQCLALADAHIGDDLGRLYVQRFFSPELRGKAVELIRSIEEEFAVILKRDDGAWLGRSSLRAALEKLRLVQNNIGYPDRWPDYDTLHLNGSDLLGDVFLCRQFRNDAILKQIGGPRNPSLWDMTPITVNAYYDPLSNSMNIPAANFAPNFYSALYPEAVNYGALGNVIGHELGHAFDSGGRHYDAHGRLSNWMSPQAVQEYDRRAKCMTNLYDHFRVNGRPVNGRLTLQENLADLTGMKTAYAAYNRLVKEHLTEAARHREWNLTRRIRPDWTPEQLYFVAFAQTWCENETPKYAMEGLVVDVHAPNRYRVNGILSQFPEFAEAFRCRSGSAMHPRKVCALW</sequence>
<dbReference type="AlphaFoldDB" id="M1UVA8"/>
<feature type="transmembrane region" description="Helical" evidence="9">
    <location>
        <begin position="50"/>
        <end position="68"/>
    </location>
</feature>
<feature type="region of interest" description="Disordered" evidence="8">
    <location>
        <begin position="1"/>
        <end position="31"/>
    </location>
</feature>
<dbReference type="GO" id="GO:0005886">
    <property type="term" value="C:plasma membrane"/>
    <property type="evidence" value="ECO:0007669"/>
    <property type="project" value="TreeGrafter"/>
</dbReference>
<reference evidence="12 13" key="1">
    <citation type="journal article" date="2004" name="Nature">
        <title>Genome sequence of the ultrasmall unicellular red alga Cyanidioschyzon merolae 10D.</title>
        <authorList>
            <person name="Matsuzaki M."/>
            <person name="Misumi O."/>
            <person name="Shin-i T."/>
            <person name="Maruyama S."/>
            <person name="Takahara M."/>
            <person name="Miyagishima S."/>
            <person name="Mori T."/>
            <person name="Nishida K."/>
            <person name="Yagisawa F."/>
            <person name="Nishida K."/>
            <person name="Yoshida Y."/>
            <person name="Nishimura Y."/>
            <person name="Nakao S."/>
            <person name="Kobayashi T."/>
            <person name="Momoyama Y."/>
            <person name="Higashiyama T."/>
            <person name="Minoda A."/>
            <person name="Sano M."/>
            <person name="Nomoto H."/>
            <person name="Oishi K."/>
            <person name="Hayashi H."/>
            <person name="Ohta F."/>
            <person name="Nishizaka S."/>
            <person name="Haga S."/>
            <person name="Miura S."/>
            <person name="Morishita T."/>
            <person name="Kabeya Y."/>
            <person name="Terasawa K."/>
            <person name="Suzuki Y."/>
            <person name="Ishii Y."/>
            <person name="Asakawa S."/>
            <person name="Takano H."/>
            <person name="Ohta N."/>
            <person name="Kuroiwa H."/>
            <person name="Tanaka K."/>
            <person name="Shimizu N."/>
            <person name="Sugano S."/>
            <person name="Sato N."/>
            <person name="Nozaki H."/>
            <person name="Ogasawara N."/>
            <person name="Kohara Y."/>
            <person name="Kuroiwa T."/>
        </authorList>
    </citation>
    <scope>NUCLEOTIDE SEQUENCE [LARGE SCALE GENOMIC DNA]</scope>
    <source>
        <strain evidence="12 13">10D</strain>
    </source>
</reference>
<comment type="similarity">
    <text evidence="2">Belongs to the peptidase M13 family.</text>
</comment>
<dbReference type="CDD" id="cd08662">
    <property type="entry name" value="M13"/>
    <property type="match status" value="1"/>
</dbReference>
<dbReference type="Gene3D" id="1.10.1380.10">
    <property type="entry name" value="Neutral endopeptidase , domain2"/>
    <property type="match status" value="1"/>
</dbReference>
<dbReference type="Pfam" id="PF05649">
    <property type="entry name" value="Peptidase_M13_N"/>
    <property type="match status" value="1"/>
</dbReference>
<keyword evidence="9" id="KW-0812">Transmembrane</keyword>
<organism evidence="12 13">
    <name type="scientific">Cyanidioschyzon merolae (strain NIES-3377 / 10D)</name>
    <name type="common">Unicellular red alga</name>
    <dbReference type="NCBI Taxonomy" id="280699"/>
    <lineage>
        <taxon>Eukaryota</taxon>
        <taxon>Rhodophyta</taxon>
        <taxon>Bangiophyceae</taxon>
        <taxon>Cyanidiales</taxon>
        <taxon>Cyanidiaceae</taxon>
        <taxon>Cyanidioschyzon</taxon>
    </lineage>
</organism>
<keyword evidence="6" id="KW-0862">Zinc</keyword>
<evidence type="ECO:0000256" key="8">
    <source>
        <dbReference type="SAM" id="MobiDB-lite"/>
    </source>
</evidence>
<evidence type="ECO:0000259" key="11">
    <source>
        <dbReference type="Pfam" id="PF05649"/>
    </source>
</evidence>
<dbReference type="GO" id="GO:0046872">
    <property type="term" value="F:metal ion binding"/>
    <property type="evidence" value="ECO:0007669"/>
    <property type="project" value="UniProtKB-KW"/>
</dbReference>
<evidence type="ECO:0000256" key="2">
    <source>
        <dbReference type="ARBA" id="ARBA00007357"/>
    </source>
</evidence>
<evidence type="ECO:0000313" key="12">
    <source>
        <dbReference type="EMBL" id="BAM81861.1"/>
    </source>
</evidence>
<protein>
    <submittedName>
        <fullName evidence="12">Probable endothelin converting enzyme-1</fullName>
    </submittedName>
</protein>
<dbReference type="InterPro" id="IPR042089">
    <property type="entry name" value="Peptidase_M13_dom_2"/>
</dbReference>
<evidence type="ECO:0000256" key="5">
    <source>
        <dbReference type="ARBA" id="ARBA00022801"/>
    </source>
</evidence>
<feature type="domain" description="Peptidase M13 N-terminal" evidence="11">
    <location>
        <begin position="110"/>
        <end position="528"/>
    </location>
</feature>
<keyword evidence="9" id="KW-1133">Transmembrane helix</keyword>
<dbReference type="GeneID" id="16996171"/>
<feature type="domain" description="Peptidase M13 C-terminal" evidence="10">
    <location>
        <begin position="580"/>
        <end position="791"/>
    </location>
</feature>
<dbReference type="RefSeq" id="XP_005537897.1">
    <property type="nucleotide sequence ID" value="XM_005537840.1"/>
</dbReference>
<dbReference type="SUPFAM" id="SSF55486">
    <property type="entry name" value="Metalloproteases ('zincins'), catalytic domain"/>
    <property type="match status" value="1"/>
</dbReference>
<name>M1UVA8_CYAM1</name>
<dbReference type="Gramene" id="CMP249CT">
    <property type="protein sequence ID" value="CMP249CT"/>
    <property type="gene ID" value="CMP249C"/>
</dbReference>
<comment type="cofactor">
    <cofactor evidence="1">
        <name>Zn(2+)</name>
        <dbReference type="ChEBI" id="CHEBI:29105"/>
    </cofactor>
</comment>
<dbReference type="Proteomes" id="UP000007014">
    <property type="component" value="Chromosome 16"/>
</dbReference>
<proteinExistence type="inferred from homology"/>
<dbReference type="OMA" id="DQRFFMN"/>
<dbReference type="OrthoDB" id="6475849at2759"/>
<dbReference type="GO" id="GO:0004222">
    <property type="term" value="F:metalloendopeptidase activity"/>
    <property type="evidence" value="ECO:0007669"/>
    <property type="project" value="InterPro"/>
</dbReference>
<reference evidence="12 13" key="2">
    <citation type="journal article" date="2007" name="BMC Biol.">
        <title>A 100%-complete sequence reveals unusually simple genomic features in the hot-spring red alga Cyanidioschyzon merolae.</title>
        <authorList>
            <person name="Nozaki H."/>
            <person name="Takano H."/>
            <person name="Misumi O."/>
            <person name="Terasawa K."/>
            <person name="Matsuzaki M."/>
            <person name="Maruyama S."/>
            <person name="Nishida K."/>
            <person name="Yagisawa F."/>
            <person name="Yoshida Y."/>
            <person name="Fujiwara T."/>
            <person name="Takio S."/>
            <person name="Tamura K."/>
            <person name="Chung S.J."/>
            <person name="Nakamura S."/>
            <person name="Kuroiwa H."/>
            <person name="Tanaka K."/>
            <person name="Sato N."/>
            <person name="Kuroiwa T."/>
        </authorList>
    </citation>
    <scope>NUCLEOTIDE SEQUENCE [LARGE SCALE GENOMIC DNA]</scope>
    <source>
        <strain evidence="12 13">10D</strain>
    </source>
</reference>
<evidence type="ECO:0000256" key="4">
    <source>
        <dbReference type="ARBA" id="ARBA00022723"/>
    </source>
</evidence>
<dbReference type="PROSITE" id="PS51885">
    <property type="entry name" value="NEPRILYSIN"/>
    <property type="match status" value="1"/>
</dbReference>
<keyword evidence="7" id="KW-0482">Metalloprotease</keyword>
<dbReference type="KEGG" id="cme:CYME_CMP249C"/>
<evidence type="ECO:0000256" key="7">
    <source>
        <dbReference type="ARBA" id="ARBA00023049"/>
    </source>
</evidence>
<keyword evidence="5" id="KW-0378">Hydrolase</keyword>
<dbReference type="eggNOG" id="KOG3624">
    <property type="taxonomic scope" value="Eukaryota"/>
</dbReference>
<dbReference type="PRINTS" id="PR00786">
    <property type="entry name" value="NEPRILYSIN"/>
</dbReference>
<keyword evidence="4" id="KW-0479">Metal-binding</keyword>
<dbReference type="EMBL" id="AP006498">
    <property type="protein sequence ID" value="BAM81861.1"/>
    <property type="molecule type" value="Genomic_DNA"/>
</dbReference>
<evidence type="ECO:0000313" key="13">
    <source>
        <dbReference type="Proteomes" id="UP000007014"/>
    </source>
</evidence>
<dbReference type="InterPro" id="IPR024079">
    <property type="entry name" value="MetalloPept_cat_dom_sf"/>
</dbReference>
<dbReference type="PANTHER" id="PTHR11733:SF167">
    <property type="entry name" value="FI17812P1-RELATED"/>
    <property type="match status" value="1"/>
</dbReference>
<dbReference type="PANTHER" id="PTHR11733">
    <property type="entry name" value="ZINC METALLOPROTEASE FAMILY M13 NEPRILYSIN-RELATED"/>
    <property type="match status" value="1"/>
</dbReference>
<keyword evidence="9" id="KW-0472">Membrane</keyword>
<dbReference type="InterPro" id="IPR000718">
    <property type="entry name" value="Peptidase_M13"/>
</dbReference>
<dbReference type="HOGENOM" id="CLU_006187_7_2_1"/>
<evidence type="ECO:0000256" key="1">
    <source>
        <dbReference type="ARBA" id="ARBA00001947"/>
    </source>
</evidence>
<evidence type="ECO:0000256" key="9">
    <source>
        <dbReference type="SAM" id="Phobius"/>
    </source>
</evidence>
<keyword evidence="3" id="KW-0645">Protease</keyword>
<evidence type="ECO:0000256" key="6">
    <source>
        <dbReference type="ARBA" id="ARBA00022833"/>
    </source>
</evidence>
<keyword evidence="13" id="KW-1185">Reference proteome</keyword>
<dbReference type="Gene3D" id="3.40.390.10">
    <property type="entry name" value="Collagenase (Catalytic Domain)"/>
    <property type="match status" value="1"/>
</dbReference>
<dbReference type="InterPro" id="IPR018497">
    <property type="entry name" value="Peptidase_M13_C"/>
</dbReference>
<dbReference type="InterPro" id="IPR008753">
    <property type="entry name" value="Peptidase_M13_N"/>
</dbReference>
<dbReference type="GO" id="GO:0016485">
    <property type="term" value="P:protein processing"/>
    <property type="evidence" value="ECO:0007669"/>
    <property type="project" value="TreeGrafter"/>
</dbReference>
<accession>M1UVA8</accession>